<dbReference type="EMBL" id="PDHS01000458">
    <property type="protein sequence ID" value="MQM32177.1"/>
    <property type="molecule type" value="Genomic_DNA"/>
</dbReference>
<protein>
    <submittedName>
        <fullName evidence="1">Cysteine synthase A</fullName>
    </submittedName>
</protein>
<dbReference type="AlphaFoldDB" id="A0A6A7RX84"/>
<feature type="non-terminal residue" evidence="1">
    <location>
        <position position="34"/>
    </location>
</feature>
<dbReference type="InterPro" id="IPR036052">
    <property type="entry name" value="TrpB-like_PALP_sf"/>
</dbReference>
<name>A0A6A7RX84_9PROT</name>
<comment type="caution">
    <text evidence="1">The sequence shown here is derived from an EMBL/GenBank/DDBJ whole genome shotgun (WGS) entry which is preliminary data.</text>
</comment>
<gene>
    <name evidence="1" type="ORF">CRU78_17385</name>
</gene>
<evidence type="ECO:0000313" key="2">
    <source>
        <dbReference type="Proteomes" id="UP000342300"/>
    </source>
</evidence>
<dbReference type="Gene3D" id="3.40.50.1100">
    <property type="match status" value="1"/>
</dbReference>
<dbReference type="Proteomes" id="UP000342300">
    <property type="component" value="Unassembled WGS sequence"/>
</dbReference>
<evidence type="ECO:0000313" key="1">
    <source>
        <dbReference type="EMBL" id="MQM32177.1"/>
    </source>
</evidence>
<dbReference type="SUPFAM" id="SSF53686">
    <property type="entry name" value="Tryptophan synthase beta subunit-like PLP-dependent enzymes"/>
    <property type="match status" value="1"/>
</dbReference>
<organism evidence="1 2">
    <name type="scientific">Candidatus Accumulibacter phosphatis</name>
    <dbReference type="NCBI Taxonomy" id="327160"/>
    <lineage>
        <taxon>Bacteria</taxon>
        <taxon>Pseudomonadati</taxon>
        <taxon>Pseudomonadota</taxon>
        <taxon>Betaproteobacteria</taxon>
        <taxon>Candidatus Accumulibacter</taxon>
    </lineage>
</organism>
<proteinExistence type="predicted"/>
<accession>A0A6A7RX84</accession>
<reference evidence="1 2" key="1">
    <citation type="submission" date="2017-09" db="EMBL/GenBank/DDBJ databases">
        <title>Metagenomic Analysis Reveals Denitrifying Candidatus Accumulibacter and Flanking Population as a Source of N2O.</title>
        <authorList>
            <person name="Gao H."/>
            <person name="Mao Y."/>
            <person name="Zhao X."/>
            <person name="Liu W.-T."/>
            <person name="Zhang T."/>
            <person name="Wells G."/>
        </authorList>
    </citation>
    <scope>NUCLEOTIDE SEQUENCE [LARGE SCALE GENOMIC DNA]</scope>
    <source>
        <strain evidence="1">CANDO_2_IC</strain>
    </source>
</reference>
<sequence length="34" mass="3571">MNIVNNVTGLIGNTPLVRLHRITAGIEGTIAAKL</sequence>